<reference evidence="8 9" key="1">
    <citation type="submission" date="2016-12" db="EMBL/GenBank/DDBJ databases">
        <title>The Fecal Virome of Red-crowned Cranes.</title>
        <authorList>
            <person name="Yang S."/>
            <person name="Wang Y."/>
            <person name="Zhang W."/>
        </authorList>
    </citation>
    <scope>NUCLEOTIDE SEQUENCE [LARGE SCALE GENOMIC DNA]</scope>
    <source>
        <strain evidence="8">Yc-9</strain>
    </source>
</reference>
<evidence type="ECO:0000313" key="9">
    <source>
        <dbReference type="Proteomes" id="UP000257041"/>
    </source>
</evidence>
<evidence type="ECO:0000256" key="4">
    <source>
        <dbReference type="ARBA" id="ARBA00022741"/>
    </source>
</evidence>
<evidence type="ECO:0000256" key="5">
    <source>
        <dbReference type="ARBA" id="ARBA00022840"/>
    </source>
</evidence>
<evidence type="ECO:0000313" key="8">
    <source>
        <dbReference type="EMBL" id="AUW34315.1"/>
    </source>
</evidence>
<proteinExistence type="predicted"/>
<keyword evidence="5" id="KW-0067">ATP-binding</keyword>
<dbReference type="Proteomes" id="UP000257041">
    <property type="component" value="Segment"/>
</dbReference>
<evidence type="ECO:0000256" key="1">
    <source>
        <dbReference type="ARBA" id="ARBA00004147"/>
    </source>
</evidence>
<sequence>MERTRPRYYKWIGSPGTSIDLNRLQAETLLIETDYVASPLPILEQQCRILNMKQMQCGILVLSDEDSVPIENPIAYALLLNELHSVTQWFITGEYSDKDVFHCHAVFVTQSRTDSLRRSFGNAFDKLKNTDSFLNFVPQNSMFDLLKLQRCQKPESMIAYCMKEPQWVLSNSTQLLQCAYDIDEHGLNERFKKTEPEEQKEQVEMNAMVKDIVDTIMTGNCKTFEQCLQFRPDTMAKYLHRPGLTSIVQNCLAFVKATGQHWTLQLFENFDINPEAIHKILLFQGIEPTSFDTVFHSWLTKQDSKRNTIILQGPSNTGKSAFIQGFKQCVPWGEIVNTNSGFAFEALQDNPFGVWEEPLMSPELAEKFKQVAEGMPTSIPIKYKKPFLLPRTPIIITTNHDIWRFCRQEEPMFRNRCWIFNFQHTSKDAVYVPRISERSCQCRYCQGSRGRSDASGSTEPTTMQTRDESILTGEQSTGSTTERDVGSRSLSTTDGRTTDSNTRTSSSSTTSTTIECSNTSEHGSSSSTNPISDTSGGRSIRSDDTRIGIHHTRERFDESMESRFRLKRDGQNSPAIGTEMSESDRRHGNTRTARNDIRRFTRPYKLDPSTRPKEKEKEVSIPSKKRKLDRAMASRVTPIKLPMYVPLKQDWEEYLNFLYHMYG</sequence>
<evidence type="ECO:0000256" key="2">
    <source>
        <dbReference type="ARBA" id="ARBA00022562"/>
    </source>
</evidence>
<evidence type="ECO:0000256" key="3">
    <source>
        <dbReference type="ARBA" id="ARBA00022705"/>
    </source>
</evidence>
<gene>
    <name evidence="8" type="primary">NS1</name>
</gene>
<dbReference type="GO" id="GO:0005524">
    <property type="term" value="F:ATP binding"/>
    <property type="evidence" value="ECO:0007669"/>
    <property type="project" value="UniProtKB-KW"/>
</dbReference>
<feature type="compositionally biased region" description="Low complexity" evidence="6">
    <location>
        <begin position="491"/>
        <end position="535"/>
    </location>
</feature>
<accession>A0A2K9YN95</accession>
<keyword evidence="9" id="KW-1185">Reference proteome</keyword>
<organism evidence="8 9">
    <name type="scientific">Grus japonensis parvovirus 1</name>
    <dbReference type="NCBI Taxonomy" id="3071216"/>
    <lineage>
        <taxon>Viruses</taxon>
        <taxon>Monodnaviria</taxon>
        <taxon>Shotokuvirae</taxon>
        <taxon>Cossaviricota</taxon>
        <taxon>Quintoviricetes</taxon>
        <taxon>Piccovirales</taxon>
        <taxon>Parvoviridae</taxon>
        <taxon>Hamaparvovirinae</taxon>
        <taxon>Chaphamaparvovirus</taxon>
        <taxon>Chaphamaparvovirus gruiform1</taxon>
    </lineage>
</organism>
<dbReference type="Gene3D" id="3.40.50.300">
    <property type="entry name" value="P-loop containing nucleotide triphosphate hydrolases"/>
    <property type="match status" value="1"/>
</dbReference>
<dbReference type="InterPro" id="IPR014015">
    <property type="entry name" value="Helicase_SF3_DNA-vir"/>
</dbReference>
<feature type="compositionally biased region" description="Polar residues" evidence="6">
    <location>
        <begin position="454"/>
        <end position="464"/>
    </location>
</feature>
<name>A0A2K9YN95_9VIRU</name>
<keyword evidence="3" id="KW-0235">DNA replication</keyword>
<keyword evidence="4" id="KW-0547">Nucleotide-binding</keyword>
<feature type="domain" description="SF3 helicase" evidence="7">
    <location>
        <begin position="272"/>
        <end position="435"/>
    </location>
</feature>
<dbReference type="SUPFAM" id="SSF52540">
    <property type="entry name" value="P-loop containing nucleoside triphosphate hydrolases"/>
    <property type="match status" value="1"/>
</dbReference>
<dbReference type="InterPro" id="IPR027417">
    <property type="entry name" value="P-loop_NTPase"/>
</dbReference>
<evidence type="ECO:0000259" key="7">
    <source>
        <dbReference type="PROSITE" id="PS51206"/>
    </source>
</evidence>
<dbReference type="GO" id="GO:0019079">
    <property type="term" value="P:viral genome replication"/>
    <property type="evidence" value="ECO:0007669"/>
    <property type="project" value="InterPro"/>
</dbReference>
<feature type="compositionally biased region" description="Basic and acidic residues" evidence="6">
    <location>
        <begin position="582"/>
        <end position="619"/>
    </location>
</feature>
<dbReference type="InterPro" id="IPR001257">
    <property type="entry name" value="Parvovirus_NS1_helicase"/>
</dbReference>
<dbReference type="EMBL" id="KY312548">
    <property type="protein sequence ID" value="AUW34315.1"/>
    <property type="molecule type" value="Genomic_DNA"/>
</dbReference>
<protein>
    <submittedName>
        <fullName evidence="8">Nonstructural protein 1</fullName>
    </submittedName>
</protein>
<comment type="subcellular location">
    <subcellularLocation>
        <location evidence="1">Host nucleus</location>
    </subcellularLocation>
</comment>
<dbReference type="GO" id="GO:0006260">
    <property type="term" value="P:DNA replication"/>
    <property type="evidence" value="ECO:0007669"/>
    <property type="project" value="UniProtKB-KW"/>
</dbReference>
<feature type="region of interest" description="Disordered" evidence="6">
    <location>
        <begin position="446"/>
        <end position="626"/>
    </location>
</feature>
<keyword evidence="2" id="KW-1048">Host nucleus</keyword>
<dbReference type="PROSITE" id="PS51206">
    <property type="entry name" value="SF3_HELICASE_1"/>
    <property type="match status" value="1"/>
</dbReference>
<evidence type="ECO:0000256" key="6">
    <source>
        <dbReference type="SAM" id="MobiDB-lite"/>
    </source>
</evidence>
<dbReference type="Pfam" id="PF01057">
    <property type="entry name" value="Parvo_NS1"/>
    <property type="match status" value="1"/>
</dbReference>
<feature type="compositionally biased region" description="Basic and acidic residues" evidence="6">
    <location>
        <begin position="554"/>
        <end position="570"/>
    </location>
</feature>
<dbReference type="GO" id="GO:0042025">
    <property type="term" value="C:host cell nucleus"/>
    <property type="evidence" value="ECO:0007669"/>
    <property type="project" value="UniProtKB-SubCell"/>
</dbReference>